<evidence type="ECO:0000313" key="4">
    <source>
        <dbReference type="EMBL" id="KAF2485705.1"/>
    </source>
</evidence>
<dbReference type="InterPro" id="IPR002347">
    <property type="entry name" value="SDR_fam"/>
</dbReference>
<dbReference type="Gene3D" id="3.40.50.720">
    <property type="entry name" value="NAD(P)-binding Rossmann-like Domain"/>
    <property type="match status" value="1"/>
</dbReference>
<dbReference type="Proteomes" id="UP000799767">
    <property type="component" value="Unassembled WGS sequence"/>
</dbReference>
<protein>
    <recommendedName>
        <fullName evidence="6">NAD(P)-binding protein</fullName>
    </recommendedName>
</protein>
<reference evidence="4" key="1">
    <citation type="journal article" date="2020" name="Stud. Mycol.">
        <title>101 Dothideomycetes genomes: a test case for predicting lifestyles and emergence of pathogens.</title>
        <authorList>
            <person name="Haridas S."/>
            <person name="Albert R."/>
            <person name="Binder M."/>
            <person name="Bloem J."/>
            <person name="Labutti K."/>
            <person name="Salamov A."/>
            <person name="Andreopoulos B."/>
            <person name="Baker S."/>
            <person name="Barry K."/>
            <person name="Bills G."/>
            <person name="Bluhm B."/>
            <person name="Cannon C."/>
            <person name="Castanera R."/>
            <person name="Culley D."/>
            <person name="Daum C."/>
            <person name="Ezra D."/>
            <person name="Gonzalez J."/>
            <person name="Henrissat B."/>
            <person name="Kuo A."/>
            <person name="Liang C."/>
            <person name="Lipzen A."/>
            <person name="Lutzoni F."/>
            <person name="Magnuson J."/>
            <person name="Mondo S."/>
            <person name="Nolan M."/>
            <person name="Ohm R."/>
            <person name="Pangilinan J."/>
            <person name="Park H.-J."/>
            <person name="Ramirez L."/>
            <person name="Alfaro M."/>
            <person name="Sun H."/>
            <person name="Tritt A."/>
            <person name="Yoshinaga Y."/>
            <person name="Zwiers L.-H."/>
            <person name="Turgeon B."/>
            <person name="Goodwin S."/>
            <person name="Spatafora J."/>
            <person name="Crous P."/>
            <person name="Grigoriev I."/>
        </authorList>
    </citation>
    <scope>NUCLEOTIDE SEQUENCE</scope>
    <source>
        <strain evidence="4">CBS 113389</strain>
    </source>
</reference>
<dbReference type="GO" id="GO:0019748">
    <property type="term" value="P:secondary metabolic process"/>
    <property type="evidence" value="ECO:0007669"/>
    <property type="project" value="TreeGrafter"/>
</dbReference>
<dbReference type="PANTHER" id="PTHR43544">
    <property type="entry name" value="SHORT-CHAIN DEHYDROGENASE/REDUCTASE"/>
    <property type="match status" value="1"/>
</dbReference>
<dbReference type="PRINTS" id="PR00080">
    <property type="entry name" value="SDRFAMILY"/>
</dbReference>
<keyword evidence="3" id="KW-0812">Transmembrane</keyword>
<keyword evidence="5" id="KW-1185">Reference proteome</keyword>
<gene>
    <name evidence="4" type="ORF">BDY17DRAFT_294113</name>
</gene>
<dbReference type="PRINTS" id="PR00081">
    <property type="entry name" value="GDHRDH"/>
</dbReference>
<evidence type="ECO:0000313" key="5">
    <source>
        <dbReference type="Proteomes" id="UP000799767"/>
    </source>
</evidence>
<proteinExistence type="inferred from homology"/>
<keyword evidence="3" id="KW-1133">Transmembrane helix</keyword>
<dbReference type="EMBL" id="MU001633">
    <property type="protein sequence ID" value="KAF2485705.1"/>
    <property type="molecule type" value="Genomic_DNA"/>
</dbReference>
<name>A0A6A6Q0B7_9PEZI</name>
<dbReference type="RefSeq" id="XP_033592274.1">
    <property type="nucleotide sequence ID" value="XM_033733088.1"/>
</dbReference>
<dbReference type="Pfam" id="PF00106">
    <property type="entry name" value="adh_short"/>
    <property type="match status" value="1"/>
</dbReference>
<organism evidence="4 5">
    <name type="scientific">Neohortaea acidophila</name>
    <dbReference type="NCBI Taxonomy" id="245834"/>
    <lineage>
        <taxon>Eukaryota</taxon>
        <taxon>Fungi</taxon>
        <taxon>Dikarya</taxon>
        <taxon>Ascomycota</taxon>
        <taxon>Pezizomycotina</taxon>
        <taxon>Dothideomycetes</taxon>
        <taxon>Dothideomycetidae</taxon>
        <taxon>Mycosphaerellales</taxon>
        <taxon>Teratosphaeriaceae</taxon>
        <taxon>Neohortaea</taxon>
    </lineage>
</organism>
<dbReference type="GeneID" id="54474090"/>
<evidence type="ECO:0000256" key="3">
    <source>
        <dbReference type="SAM" id="Phobius"/>
    </source>
</evidence>
<dbReference type="GO" id="GO:0005737">
    <property type="term" value="C:cytoplasm"/>
    <property type="evidence" value="ECO:0007669"/>
    <property type="project" value="TreeGrafter"/>
</dbReference>
<comment type="similarity">
    <text evidence="1 2">Belongs to the short-chain dehydrogenases/reductases (SDR) family.</text>
</comment>
<dbReference type="OrthoDB" id="1933717at2759"/>
<dbReference type="InterPro" id="IPR051468">
    <property type="entry name" value="Fungal_SecMetab_SDRs"/>
</dbReference>
<evidence type="ECO:0000256" key="2">
    <source>
        <dbReference type="RuleBase" id="RU000363"/>
    </source>
</evidence>
<dbReference type="SUPFAM" id="SSF51735">
    <property type="entry name" value="NAD(P)-binding Rossmann-fold domains"/>
    <property type="match status" value="1"/>
</dbReference>
<dbReference type="AlphaFoldDB" id="A0A6A6Q0B7"/>
<dbReference type="PANTHER" id="PTHR43544:SF32">
    <property type="entry name" value="CHAIN DEHYDROGENASE, PUTATIVE (AFU_ORTHOLOGUE AFUA_5G01530)-RELATED"/>
    <property type="match status" value="1"/>
</dbReference>
<evidence type="ECO:0000256" key="1">
    <source>
        <dbReference type="ARBA" id="ARBA00006484"/>
    </source>
</evidence>
<feature type="transmembrane region" description="Helical" evidence="3">
    <location>
        <begin position="6"/>
        <end position="27"/>
    </location>
</feature>
<keyword evidence="3" id="KW-0472">Membrane</keyword>
<sequence>MAEDKAIVLITGANGGIGFALAALLMADPHKHVLVGSRSAEKGQRALADLQQQGLPGSVELVVLDVASDESILAAAKQVEAGHGRLDALVNNAAIGSPEGSRAEGMARCFQTNATGPYLMVEAFAPLLKKSTRTPRIINVTSGAGSVARRMDPNGPSYNLGMWGIQYGASKAAMNLITAYQAVVYGEQGIKVFAFSPGFVASNLGAHNTVENGAQETSVGAAPMVGIIDGERDAELPRNGFLRASGQSPW</sequence>
<dbReference type="GO" id="GO:0016491">
    <property type="term" value="F:oxidoreductase activity"/>
    <property type="evidence" value="ECO:0007669"/>
    <property type="project" value="TreeGrafter"/>
</dbReference>
<accession>A0A6A6Q0B7</accession>
<evidence type="ECO:0008006" key="6">
    <source>
        <dbReference type="Google" id="ProtNLM"/>
    </source>
</evidence>
<dbReference type="InterPro" id="IPR036291">
    <property type="entry name" value="NAD(P)-bd_dom_sf"/>
</dbReference>